<protein>
    <submittedName>
        <fullName evidence="3">Malonyl-CoA decarboxylase</fullName>
    </submittedName>
</protein>
<dbReference type="EMBL" id="AP014936">
    <property type="protein sequence ID" value="BAU48007.1"/>
    <property type="molecule type" value="Genomic_DNA"/>
</dbReference>
<feature type="domain" description="Malonyl-CoA decarboxylase C-terminal" evidence="1">
    <location>
        <begin position="161"/>
        <end position="422"/>
    </location>
</feature>
<accession>A0A1B4VDI0</accession>
<dbReference type="OrthoDB" id="5292736at2"/>
<keyword evidence="4" id="KW-1185">Reference proteome</keyword>
<dbReference type="Pfam" id="PF17408">
    <property type="entry name" value="MCD_N"/>
    <property type="match status" value="1"/>
</dbReference>
<dbReference type="GO" id="GO:0006633">
    <property type="term" value="P:fatty acid biosynthetic process"/>
    <property type="evidence" value="ECO:0007669"/>
    <property type="project" value="InterPro"/>
</dbReference>
<gene>
    <name evidence="3" type="ORF">SVA_1442</name>
</gene>
<proteinExistence type="predicted"/>
<dbReference type="PANTHER" id="PTHR28641:SF1">
    <property type="entry name" value="MALONYL-COA DECARBOXYLASE, MITOCHONDRIAL"/>
    <property type="match status" value="1"/>
</dbReference>
<dbReference type="InterPro" id="IPR042303">
    <property type="entry name" value="Malonyl_CoA_deC_C_sf"/>
</dbReference>
<reference evidence="3 4" key="1">
    <citation type="submission" date="2015-08" db="EMBL/GenBank/DDBJ databases">
        <title>Complete genome sequence of Sulfurifustis variabilis.</title>
        <authorList>
            <person name="Miura A."/>
            <person name="Kojima H."/>
            <person name="Fukui M."/>
        </authorList>
    </citation>
    <scope>NUCLEOTIDE SEQUENCE [LARGE SCALE GENOMIC DNA]</scope>
    <source>
        <strain evidence="4">skN76</strain>
    </source>
</reference>
<sequence>MRRRWLERFLESIADRGRTLVRARHDRTLAGLLRALLSGRGEASGTAMSREVLQAYERMNAEERLRFFQMLEREFSPNREEVRARAEEYLRTGETDDFLALSRAVEPPRQELFRRMNMAPGGTAALVAMRAELLGLLKRHPELGVVEADLAHLLASWFNRGFLTLERIDWHSPADVLEKLIRYDTVHQIQGWDDLQRRLAPDRRCFAFFHPALPGVPLIFLEVALVKGMSSEIGPLIDPNAPVLDPRQADSAIFYSINNTQRGLKGLAFGNFLIKQVLEDLGAELPRLRTLATLSPVPGFAAALRAARAGEHPAFTPERLERLLAPHREALTRAAGPLLPADALFHLLEHEPLRHRALLAEVLERLVLAYLTLLPPRGPGYDPVAAFHLANGARLERINPFSDGSSQGRDAAFGVKVNYRYDPDIVVENHEQFVEEGVIDMSRHLARLHERIAAEWKSAAA</sequence>
<dbReference type="Pfam" id="PF05292">
    <property type="entry name" value="MCD"/>
    <property type="match status" value="1"/>
</dbReference>
<dbReference type="KEGG" id="sva:SVA_1442"/>
<dbReference type="InterPro" id="IPR038917">
    <property type="entry name" value="Malonyl_CoA_deC"/>
</dbReference>
<dbReference type="GO" id="GO:0050080">
    <property type="term" value="F:malonyl-CoA decarboxylase activity"/>
    <property type="evidence" value="ECO:0007669"/>
    <property type="project" value="InterPro"/>
</dbReference>
<name>A0A1B4VDI0_9GAMM</name>
<dbReference type="InterPro" id="IPR035372">
    <property type="entry name" value="MCD_N"/>
</dbReference>
<evidence type="ECO:0000313" key="4">
    <source>
        <dbReference type="Proteomes" id="UP000218899"/>
    </source>
</evidence>
<feature type="domain" description="Malonyl-CoA decarboxylase N-terminal" evidence="2">
    <location>
        <begin position="75"/>
        <end position="158"/>
    </location>
</feature>
<dbReference type="InterPro" id="IPR038351">
    <property type="entry name" value="MCD_N_sf"/>
</dbReference>
<dbReference type="Gene3D" id="3.40.630.150">
    <property type="entry name" value="Malonyl-CoA decarboxylase, catalytic domain"/>
    <property type="match status" value="1"/>
</dbReference>
<evidence type="ECO:0000259" key="1">
    <source>
        <dbReference type="Pfam" id="PF05292"/>
    </source>
</evidence>
<dbReference type="PANTHER" id="PTHR28641">
    <property type="match status" value="1"/>
</dbReference>
<dbReference type="AlphaFoldDB" id="A0A1B4VDI0"/>
<dbReference type="InterPro" id="IPR007956">
    <property type="entry name" value="Malonyl_CoA_deC_C"/>
</dbReference>
<evidence type="ECO:0000259" key="2">
    <source>
        <dbReference type="Pfam" id="PF17408"/>
    </source>
</evidence>
<dbReference type="Proteomes" id="UP000218899">
    <property type="component" value="Chromosome"/>
</dbReference>
<dbReference type="RefSeq" id="WP_096460559.1">
    <property type="nucleotide sequence ID" value="NZ_AP014936.1"/>
</dbReference>
<organism evidence="3 4">
    <name type="scientific">Sulfurifustis variabilis</name>
    <dbReference type="NCBI Taxonomy" id="1675686"/>
    <lineage>
        <taxon>Bacteria</taxon>
        <taxon>Pseudomonadati</taxon>
        <taxon>Pseudomonadota</taxon>
        <taxon>Gammaproteobacteria</taxon>
        <taxon>Acidiferrobacterales</taxon>
        <taxon>Acidiferrobacteraceae</taxon>
        <taxon>Sulfurifustis</taxon>
    </lineage>
</organism>
<dbReference type="Gene3D" id="1.20.140.90">
    <property type="entry name" value="Malonyl-CoA decarboxylase, oligemerization domain"/>
    <property type="match status" value="1"/>
</dbReference>
<evidence type="ECO:0000313" key="3">
    <source>
        <dbReference type="EMBL" id="BAU48007.1"/>
    </source>
</evidence>